<comment type="similarity">
    <text evidence="7">Belongs to the binding-protein-dependent transport system permease family.</text>
</comment>
<comment type="subcellular location">
    <subcellularLocation>
        <location evidence="1 7">Cell membrane</location>
        <topology evidence="1 7">Multi-pass membrane protein</topology>
    </subcellularLocation>
</comment>
<keyword evidence="2 7" id="KW-0813">Transport</keyword>
<evidence type="ECO:0000313" key="10">
    <source>
        <dbReference type="Proteomes" id="UP001596527"/>
    </source>
</evidence>
<feature type="transmembrane region" description="Helical" evidence="7">
    <location>
        <begin position="233"/>
        <end position="257"/>
    </location>
</feature>
<dbReference type="RefSeq" id="WP_380975775.1">
    <property type="nucleotide sequence ID" value="NZ_JBHTEF010000001.1"/>
</dbReference>
<evidence type="ECO:0000256" key="1">
    <source>
        <dbReference type="ARBA" id="ARBA00004651"/>
    </source>
</evidence>
<dbReference type="CDD" id="cd06261">
    <property type="entry name" value="TM_PBP2"/>
    <property type="match status" value="1"/>
</dbReference>
<feature type="domain" description="ABC transmembrane type-1" evidence="8">
    <location>
        <begin position="65"/>
        <end position="257"/>
    </location>
</feature>
<name>A0ABW2SRN5_9ACTO</name>
<feature type="transmembrane region" description="Helical" evidence="7">
    <location>
        <begin position="190"/>
        <end position="213"/>
    </location>
</feature>
<comment type="caution">
    <text evidence="9">The sequence shown here is derived from an EMBL/GenBank/DDBJ whole genome shotgun (WGS) entry which is preliminary data.</text>
</comment>
<keyword evidence="10" id="KW-1185">Reference proteome</keyword>
<evidence type="ECO:0000256" key="3">
    <source>
        <dbReference type="ARBA" id="ARBA00022475"/>
    </source>
</evidence>
<feature type="transmembrane region" description="Helical" evidence="7">
    <location>
        <begin position="133"/>
        <end position="152"/>
    </location>
</feature>
<organism evidence="9 10">
    <name type="scientific">Schaalia naturae</name>
    <dbReference type="NCBI Taxonomy" id="635203"/>
    <lineage>
        <taxon>Bacteria</taxon>
        <taxon>Bacillati</taxon>
        <taxon>Actinomycetota</taxon>
        <taxon>Actinomycetes</taxon>
        <taxon>Actinomycetales</taxon>
        <taxon>Actinomycetaceae</taxon>
        <taxon>Schaalia</taxon>
    </lineage>
</organism>
<evidence type="ECO:0000256" key="5">
    <source>
        <dbReference type="ARBA" id="ARBA00022989"/>
    </source>
</evidence>
<keyword evidence="5 7" id="KW-1133">Transmembrane helix</keyword>
<dbReference type="InterPro" id="IPR000515">
    <property type="entry name" value="MetI-like"/>
</dbReference>
<dbReference type="Gene3D" id="1.10.3720.10">
    <property type="entry name" value="MetI-like"/>
    <property type="match status" value="1"/>
</dbReference>
<dbReference type="Proteomes" id="UP001596527">
    <property type="component" value="Unassembled WGS sequence"/>
</dbReference>
<evidence type="ECO:0000256" key="2">
    <source>
        <dbReference type="ARBA" id="ARBA00022448"/>
    </source>
</evidence>
<evidence type="ECO:0000259" key="8">
    <source>
        <dbReference type="PROSITE" id="PS50928"/>
    </source>
</evidence>
<dbReference type="InterPro" id="IPR035906">
    <property type="entry name" value="MetI-like_sf"/>
</dbReference>
<dbReference type="SUPFAM" id="SSF161098">
    <property type="entry name" value="MetI-like"/>
    <property type="match status" value="1"/>
</dbReference>
<evidence type="ECO:0000256" key="4">
    <source>
        <dbReference type="ARBA" id="ARBA00022692"/>
    </source>
</evidence>
<dbReference type="Pfam" id="PF00528">
    <property type="entry name" value="BPD_transp_1"/>
    <property type="match status" value="1"/>
</dbReference>
<evidence type="ECO:0000256" key="7">
    <source>
        <dbReference type="RuleBase" id="RU363032"/>
    </source>
</evidence>
<gene>
    <name evidence="9" type="ORF">ACFQWG_12435</name>
</gene>
<keyword evidence="3" id="KW-1003">Cell membrane</keyword>
<sequence length="272" mass="29349">MTRNAPGRAAFHLLTGLLALTFIAPLIWAVLSSVSPAPGTAQTTGFGLNNYVSLFRYGSGLPLYLRNSLVISLVAVIATLAVSATGGYAFARYRFPGRNALFLLALSVMMVPYAALLIPLLVWMRQIGLQDNLVGVALVLTLFQIPFGVFMMRNAFAAIPRELEEAAQIDGCSPFGSFWRIMLPAVRPSIVTVGLFAYLSAWNDFMVALYLLSMENAPLPLALVNMRQQTMGVIDYGATTAGVVVLTIPAVVLFLALQRYYVKGFTSGAVKG</sequence>
<proteinExistence type="inferred from homology"/>
<feature type="transmembrane region" description="Helical" evidence="7">
    <location>
        <begin position="65"/>
        <end position="89"/>
    </location>
</feature>
<reference evidence="10" key="1">
    <citation type="journal article" date="2019" name="Int. J. Syst. Evol. Microbiol.">
        <title>The Global Catalogue of Microorganisms (GCM) 10K type strain sequencing project: providing services to taxonomists for standard genome sequencing and annotation.</title>
        <authorList>
            <consortium name="The Broad Institute Genomics Platform"/>
            <consortium name="The Broad Institute Genome Sequencing Center for Infectious Disease"/>
            <person name="Wu L."/>
            <person name="Ma J."/>
        </authorList>
    </citation>
    <scope>NUCLEOTIDE SEQUENCE [LARGE SCALE GENOMIC DNA]</scope>
    <source>
        <strain evidence="10">CCUG 56698</strain>
    </source>
</reference>
<dbReference type="PANTHER" id="PTHR43744:SF8">
    <property type="entry name" value="SN-GLYCEROL-3-PHOSPHATE TRANSPORT SYSTEM PERMEASE PROTEIN UGPE"/>
    <property type="match status" value="1"/>
</dbReference>
<dbReference type="PANTHER" id="PTHR43744">
    <property type="entry name" value="ABC TRANSPORTER PERMEASE PROTEIN MG189-RELATED-RELATED"/>
    <property type="match status" value="1"/>
</dbReference>
<dbReference type="PROSITE" id="PS50928">
    <property type="entry name" value="ABC_TM1"/>
    <property type="match status" value="1"/>
</dbReference>
<keyword evidence="6 7" id="KW-0472">Membrane</keyword>
<dbReference type="EMBL" id="JBHTEF010000001">
    <property type="protein sequence ID" value="MFC7582003.1"/>
    <property type="molecule type" value="Genomic_DNA"/>
</dbReference>
<keyword evidence="4 7" id="KW-0812">Transmembrane</keyword>
<evidence type="ECO:0000256" key="6">
    <source>
        <dbReference type="ARBA" id="ARBA00023136"/>
    </source>
</evidence>
<feature type="transmembrane region" description="Helical" evidence="7">
    <location>
        <begin position="101"/>
        <end position="121"/>
    </location>
</feature>
<protein>
    <submittedName>
        <fullName evidence="9">Carbohydrate ABC transporter permease</fullName>
    </submittedName>
</protein>
<evidence type="ECO:0000313" key="9">
    <source>
        <dbReference type="EMBL" id="MFC7582003.1"/>
    </source>
</evidence>
<accession>A0ABW2SRN5</accession>